<reference evidence="12" key="1">
    <citation type="submission" date="2025-08" db="UniProtKB">
        <authorList>
            <consortium name="RefSeq"/>
        </authorList>
    </citation>
    <scope>IDENTIFICATION</scope>
    <source>
        <strain evidence="12">15112-1751.03</strain>
        <tissue evidence="12">Whole Adult</tissue>
    </source>
</reference>
<evidence type="ECO:0000256" key="3">
    <source>
        <dbReference type="ARBA" id="ARBA00022679"/>
    </source>
</evidence>
<dbReference type="AlphaFoldDB" id="A0A9C6T4V2"/>
<feature type="transmembrane region" description="Helical" evidence="10">
    <location>
        <begin position="108"/>
        <end position="129"/>
    </location>
</feature>
<dbReference type="GeneID" id="117566592"/>
<dbReference type="PROSITE" id="PS01188">
    <property type="entry name" value="ELO"/>
    <property type="match status" value="1"/>
</dbReference>
<evidence type="ECO:0000256" key="4">
    <source>
        <dbReference type="ARBA" id="ARBA00022692"/>
    </source>
</evidence>
<keyword evidence="11" id="KW-1185">Reference proteome</keyword>
<evidence type="ECO:0000256" key="6">
    <source>
        <dbReference type="ARBA" id="ARBA00022989"/>
    </source>
</evidence>
<feature type="transmembrane region" description="Helical" evidence="10">
    <location>
        <begin position="141"/>
        <end position="158"/>
    </location>
</feature>
<feature type="transmembrane region" description="Helical" evidence="10">
    <location>
        <begin position="22"/>
        <end position="41"/>
    </location>
</feature>
<dbReference type="PANTHER" id="PTHR11157:SF116">
    <property type="entry name" value="ELONGATION OF VERY LONG CHAIN FATTY ACIDS PROTEIN-RELATED"/>
    <property type="match status" value="1"/>
</dbReference>
<evidence type="ECO:0000256" key="9">
    <source>
        <dbReference type="ARBA" id="ARBA00023160"/>
    </source>
</evidence>
<comment type="similarity">
    <text evidence="10">Belongs to the ELO family.</text>
</comment>
<accession>A0A9C6T4V2</accession>
<proteinExistence type="inferred from homology"/>
<dbReference type="EC" id="2.3.1.199" evidence="10"/>
<protein>
    <recommendedName>
        <fullName evidence="10">Elongation of very long chain fatty acids protein</fullName>
        <ecNumber evidence="10">2.3.1.199</ecNumber>
    </recommendedName>
    <alternativeName>
        <fullName evidence="10">Very-long-chain 3-oxoacyl-CoA synthase</fullName>
    </alternativeName>
</protein>
<keyword evidence="7 10" id="KW-0443">Lipid metabolism</keyword>
<keyword evidence="4 10" id="KW-0812">Transmembrane</keyword>
<dbReference type="GO" id="GO:0034625">
    <property type="term" value="P:fatty acid elongation, monounsaturated fatty acid"/>
    <property type="evidence" value="ECO:0007669"/>
    <property type="project" value="TreeGrafter"/>
</dbReference>
<dbReference type="GO" id="GO:0005789">
    <property type="term" value="C:endoplasmic reticulum membrane"/>
    <property type="evidence" value="ECO:0007669"/>
    <property type="project" value="TreeGrafter"/>
</dbReference>
<evidence type="ECO:0000256" key="7">
    <source>
        <dbReference type="ARBA" id="ARBA00023098"/>
    </source>
</evidence>
<keyword evidence="9 10" id="KW-0275">Fatty acid biosynthesis</keyword>
<comment type="subcellular location">
    <subcellularLocation>
        <location evidence="1">Membrane</location>
        <topology evidence="1">Multi-pass membrane protein</topology>
    </subcellularLocation>
</comment>
<feature type="transmembrane region" description="Helical" evidence="10">
    <location>
        <begin position="62"/>
        <end position="88"/>
    </location>
</feature>
<organism evidence="11 12">
    <name type="scientific">Drosophila albomicans</name>
    <name type="common">Fruit fly</name>
    <dbReference type="NCBI Taxonomy" id="7291"/>
    <lineage>
        <taxon>Eukaryota</taxon>
        <taxon>Metazoa</taxon>
        <taxon>Ecdysozoa</taxon>
        <taxon>Arthropoda</taxon>
        <taxon>Hexapoda</taxon>
        <taxon>Insecta</taxon>
        <taxon>Pterygota</taxon>
        <taxon>Neoptera</taxon>
        <taxon>Endopterygota</taxon>
        <taxon>Diptera</taxon>
        <taxon>Brachycera</taxon>
        <taxon>Muscomorpha</taxon>
        <taxon>Ephydroidea</taxon>
        <taxon>Drosophilidae</taxon>
        <taxon>Drosophila</taxon>
    </lineage>
</organism>
<evidence type="ECO:0000256" key="8">
    <source>
        <dbReference type="ARBA" id="ARBA00023136"/>
    </source>
</evidence>
<evidence type="ECO:0000256" key="2">
    <source>
        <dbReference type="ARBA" id="ARBA00022516"/>
    </source>
</evidence>
<evidence type="ECO:0000256" key="10">
    <source>
        <dbReference type="RuleBase" id="RU361115"/>
    </source>
</evidence>
<dbReference type="InterPro" id="IPR030457">
    <property type="entry name" value="ELO_CS"/>
</dbReference>
<evidence type="ECO:0000256" key="1">
    <source>
        <dbReference type="ARBA" id="ARBA00004141"/>
    </source>
</evidence>
<feature type="transmembrane region" description="Helical" evidence="10">
    <location>
        <begin position="234"/>
        <end position="256"/>
    </location>
</feature>
<dbReference type="GO" id="GO:0019367">
    <property type="term" value="P:fatty acid elongation, saturated fatty acid"/>
    <property type="evidence" value="ECO:0007669"/>
    <property type="project" value="TreeGrafter"/>
</dbReference>
<feature type="transmembrane region" description="Helical" evidence="10">
    <location>
        <begin position="200"/>
        <end position="222"/>
    </location>
</feature>
<evidence type="ECO:0000313" key="12">
    <source>
        <dbReference type="RefSeq" id="XP_051861483.1"/>
    </source>
</evidence>
<name>A0A9C6T4V2_DROAB</name>
<sequence length="265" mass="31641">MFSRVVDIFNRPVADPVFSNNLPFVSSPWPIILILGTYLTLLKVGKKWMEHRKPYDLKKIILAYNIFQIVYNATLFYYVIFHLLFSVYDLQCMETLPFDHPSKNLERTLSYAYLINKLIDLVETIFFVLRKSNKQITFLHVYHHLLMVSMSYLVLRFYGTGSQFSLMGALNTFVHTVMYFYYFISAWNPNMKSSVWWKKYITLIQLVQFSICFAQSTFMLLFKQDCKFPLILQYLQLTQAIVMIYMFSNFYLKAYVKPKQQQKIM</sequence>
<dbReference type="GO" id="GO:0034626">
    <property type="term" value="P:fatty acid elongation, polyunsaturated fatty acid"/>
    <property type="evidence" value="ECO:0007669"/>
    <property type="project" value="TreeGrafter"/>
</dbReference>
<dbReference type="InterPro" id="IPR002076">
    <property type="entry name" value="ELO_fam"/>
</dbReference>
<gene>
    <name evidence="12" type="primary">LOC117566592</name>
</gene>
<comment type="catalytic activity">
    <reaction evidence="10">
        <text>a very-long-chain acyl-CoA + malonyl-CoA + H(+) = a very-long-chain 3-oxoacyl-CoA + CO2 + CoA</text>
        <dbReference type="Rhea" id="RHEA:32727"/>
        <dbReference type="ChEBI" id="CHEBI:15378"/>
        <dbReference type="ChEBI" id="CHEBI:16526"/>
        <dbReference type="ChEBI" id="CHEBI:57287"/>
        <dbReference type="ChEBI" id="CHEBI:57384"/>
        <dbReference type="ChEBI" id="CHEBI:90725"/>
        <dbReference type="ChEBI" id="CHEBI:90736"/>
        <dbReference type="EC" id="2.3.1.199"/>
    </reaction>
</comment>
<keyword evidence="5 10" id="KW-0276">Fatty acid metabolism</keyword>
<keyword evidence="3 10" id="KW-0808">Transferase</keyword>
<dbReference type="GO" id="GO:0030148">
    <property type="term" value="P:sphingolipid biosynthetic process"/>
    <property type="evidence" value="ECO:0007669"/>
    <property type="project" value="TreeGrafter"/>
</dbReference>
<evidence type="ECO:0000313" key="11">
    <source>
        <dbReference type="Proteomes" id="UP000515160"/>
    </source>
</evidence>
<dbReference type="Pfam" id="PF01151">
    <property type="entry name" value="ELO"/>
    <property type="match status" value="1"/>
</dbReference>
<dbReference type="OrthoDB" id="434092at2759"/>
<dbReference type="RefSeq" id="XP_051861483.1">
    <property type="nucleotide sequence ID" value="XM_052005523.1"/>
</dbReference>
<keyword evidence="6 10" id="KW-1133">Transmembrane helix</keyword>
<feature type="transmembrane region" description="Helical" evidence="10">
    <location>
        <begin position="164"/>
        <end position="188"/>
    </location>
</feature>
<keyword evidence="8 10" id="KW-0472">Membrane</keyword>
<dbReference type="GO" id="GO:0009922">
    <property type="term" value="F:fatty acid elongase activity"/>
    <property type="evidence" value="ECO:0007669"/>
    <property type="project" value="UniProtKB-EC"/>
</dbReference>
<dbReference type="PANTHER" id="PTHR11157">
    <property type="entry name" value="FATTY ACID ACYL TRANSFERASE-RELATED"/>
    <property type="match status" value="1"/>
</dbReference>
<dbReference type="Proteomes" id="UP000515160">
    <property type="component" value="Chromosome 3"/>
</dbReference>
<evidence type="ECO:0000256" key="5">
    <source>
        <dbReference type="ARBA" id="ARBA00022832"/>
    </source>
</evidence>
<keyword evidence="2 10" id="KW-0444">Lipid biosynthesis</keyword>
<dbReference type="GO" id="GO:0042761">
    <property type="term" value="P:very long-chain fatty acid biosynthetic process"/>
    <property type="evidence" value="ECO:0007669"/>
    <property type="project" value="TreeGrafter"/>
</dbReference>